<comment type="caution">
    <text evidence="2">The sequence shown here is derived from an EMBL/GenBank/DDBJ whole genome shotgun (WGS) entry which is preliminary data.</text>
</comment>
<keyword evidence="1" id="KW-0472">Membrane</keyword>
<feature type="transmembrane region" description="Helical" evidence="1">
    <location>
        <begin position="41"/>
        <end position="60"/>
    </location>
</feature>
<name>A0ABU1WTW5_9BURK</name>
<evidence type="ECO:0000256" key="1">
    <source>
        <dbReference type="SAM" id="Phobius"/>
    </source>
</evidence>
<evidence type="ECO:0000313" key="2">
    <source>
        <dbReference type="EMBL" id="MDR7152740.1"/>
    </source>
</evidence>
<proteinExistence type="predicted"/>
<evidence type="ECO:0000313" key="3">
    <source>
        <dbReference type="Proteomes" id="UP001265700"/>
    </source>
</evidence>
<sequence length="227" mass="25255">MERLKPAHAWEGVTRSGGVRQIWWELRRYGRGFTGRWGRMGWINLLLILLLLSAGGYLAWQRASLIHLQRSLAELTTTRSPVLASDRASKPVELDGAHAARARMQAFDDHLLAHDAIAQAIRDLLRLAEDHGLVLEQGDYVSQADASGRFLRFRMNLPVKGPTQAIHGFVKAALLTQPQLALDGIRFKRNVDDQGVIEAQLIWVLLSELPGAHRNVSAQAADPKGRP</sequence>
<evidence type="ECO:0008006" key="4">
    <source>
        <dbReference type="Google" id="ProtNLM"/>
    </source>
</evidence>
<dbReference type="RefSeq" id="WP_310321795.1">
    <property type="nucleotide sequence ID" value="NZ_JAVDWU010000013.1"/>
</dbReference>
<reference evidence="2 3" key="1">
    <citation type="submission" date="2023-07" db="EMBL/GenBank/DDBJ databases">
        <title>Sorghum-associated microbial communities from plants grown in Nebraska, USA.</title>
        <authorList>
            <person name="Schachtman D."/>
        </authorList>
    </citation>
    <scope>NUCLEOTIDE SEQUENCE [LARGE SCALE GENOMIC DNA]</scope>
    <source>
        <strain evidence="2 3">4249</strain>
    </source>
</reference>
<organism evidence="2 3">
    <name type="scientific">Hydrogenophaga palleronii</name>
    <dbReference type="NCBI Taxonomy" id="65655"/>
    <lineage>
        <taxon>Bacteria</taxon>
        <taxon>Pseudomonadati</taxon>
        <taxon>Pseudomonadota</taxon>
        <taxon>Betaproteobacteria</taxon>
        <taxon>Burkholderiales</taxon>
        <taxon>Comamonadaceae</taxon>
        <taxon>Hydrogenophaga</taxon>
    </lineage>
</organism>
<keyword evidence="1" id="KW-0812">Transmembrane</keyword>
<protein>
    <recommendedName>
        <fullName evidence="4">Transmembrane protein</fullName>
    </recommendedName>
</protein>
<keyword evidence="3" id="KW-1185">Reference proteome</keyword>
<dbReference type="EMBL" id="JAVDWU010000013">
    <property type="protein sequence ID" value="MDR7152740.1"/>
    <property type="molecule type" value="Genomic_DNA"/>
</dbReference>
<accession>A0ABU1WTW5</accession>
<gene>
    <name evidence="2" type="ORF">J2W49_004718</name>
</gene>
<dbReference type="Proteomes" id="UP001265700">
    <property type="component" value="Unassembled WGS sequence"/>
</dbReference>
<keyword evidence="1" id="KW-1133">Transmembrane helix</keyword>